<organism evidence="2 3">
    <name type="scientific">Trifolium subterraneum</name>
    <name type="common">Subterranean clover</name>
    <dbReference type="NCBI Taxonomy" id="3900"/>
    <lineage>
        <taxon>Eukaryota</taxon>
        <taxon>Viridiplantae</taxon>
        <taxon>Streptophyta</taxon>
        <taxon>Embryophyta</taxon>
        <taxon>Tracheophyta</taxon>
        <taxon>Spermatophyta</taxon>
        <taxon>Magnoliopsida</taxon>
        <taxon>eudicotyledons</taxon>
        <taxon>Gunneridae</taxon>
        <taxon>Pentapetalae</taxon>
        <taxon>rosids</taxon>
        <taxon>fabids</taxon>
        <taxon>Fabales</taxon>
        <taxon>Fabaceae</taxon>
        <taxon>Papilionoideae</taxon>
        <taxon>50 kb inversion clade</taxon>
        <taxon>NPAAA clade</taxon>
        <taxon>Hologalegina</taxon>
        <taxon>IRL clade</taxon>
        <taxon>Trifolieae</taxon>
        <taxon>Trifolium</taxon>
    </lineage>
</organism>
<evidence type="ECO:0000256" key="1">
    <source>
        <dbReference type="SAM" id="MobiDB-lite"/>
    </source>
</evidence>
<dbReference type="Proteomes" id="UP000242715">
    <property type="component" value="Unassembled WGS sequence"/>
</dbReference>
<protein>
    <submittedName>
        <fullName evidence="2">Uncharacterized protein</fullName>
    </submittedName>
</protein>
<evidence type="ECO:0000313" key="3">
    <source>
        <dbReference type="Proteomes" id="UP000242715"/>
    </source>
</evidence>
<dbReference type="AlphaFoldDB" id="A0A2Z6MX52"/>
<proteinExistence type="predicted"/>
<feature type="region of interest" description="Disordered" evidence="1">
    <location>
        <begin position="1"/>
        <end position="22"/>
    </location>
</feature>
<keyword evidence="3" id="KW-1185">Reference proteome</keyword>
<name>A0A2Z6MX52_TRISU</name>
<gene>
    <name evidence="2" type="ORF">TSUD_32260</name>
</gene>
<reference evidence="3" key="1">
    <citation type="journal article" date="2017" name="Front. Plant Sci.">
        <title>Climate Clever Clovers: New Paradigm to Reduce the Environmental Footprint of Ruminants by Breeding Low Methanogenic Forages Utilizing Haplotype Variation.</title>
        <authorList>
            <person name="Kaur P."/>
            <person name="Appels R."/>
            <person name="Bayer P.E."/>
            <person name="Keeble-Gagnere G."/>
            <person name="Wang J."/>
            <person name="Hirakawa H."/>
            <person name="Shirasawa K."/>
            <person name="Vercoe P."/>
            <person name="Stefanova K."/>
            <person name="Durmic Z."/>
            <person name="Nichols P."/>
            <person name="Revell C."/>
            <person name="Isobe S.N."/>
            <person name="Edwards D."/>
            <person name="Erskine W."/>
        </authorList>
    </citation>
    <scope>NUCLEOTIDE SEQUENCE [LARGE SCALE GENOMIC DNA]</scope>
    <source>
        <strain evidence="3">cv. Daliak</strain>
    </source>
</reference>
<feature type="compositionally biased region" description="Basic and acidic residues" evidence="1">
    <location>
        <begin position="9"/>
        <end position="22"/>
    </location>
</feature>
<sequence>MTMEKFKHRTMEKMQKQKKSAIDVDRSVSVEIGVCGLISATMMMEGPKCDRRLRLKEVRRR</sequence>
<dbReference type="EMBL" id="DF973229">
    <property type="protein sequence ID" value="GAU21397.1"/>
    <property type="molecule type" value="Genomic_DNA"/>
</dbReference>
<evidence type="ECO:0000313" key="2">
    <source>
        <dbReference type="EMBL" id="GAU21397.1"/>
    </source>
</evidence>
<accession>A0A2Z6MX52</accession>